<dbReference type="AlphaFoldDB" id="A0A6A8UEY3"/>
<dbReference type="InterPro" id="IPR008319">
    <property type="entry name" value="GyrI-like_CCH_Lin2189-like"/>
</dbReference>
<dbReference type="SUPFAM" id="SSF55136">
    <property type="entry name" value="Probable bacterial effector-binding domain"/>
    <property type="match status" value="1"/>
</dbReference>
<dbReference type="PIRSF" id="PIRSF031644">
    <property type="entry name" value="UCP031644"/>
    <property type="match status" value="1"/>
</dbReference>
<proteinExistence type="predicted"/>
<sequence>MKYEWKKEEKYLYGAKQKAEIIDVPNQKFIMINGEGNPNLADFSDRVSALFTLAYGIKMLFKKTNIDENNSSYKDFAVFPLEGIWRKNSGEQFDKNKLKYAIMIKQPDFITRDIFDLAIKNVREKKPNKLYDEIIFDNVEGGKAVQILHIGSFDTEPYSFEKLESFMEKHGLLRKFDYHTEIYLSNKNRTSEENLKTILRYSVK</sequence>
<dbReference type="EMBL" id="WMYO01000009">
    <property type="protein sequence ID" value="MTR28461.1"/>
    <property type="molecule type" value="Genomic_DNA"/>
</dbReference>
<feature type="domain" description="GyrI-like small molecule binding" evidence="1">
    <location>
        <begin position="20"/>
        <end position="197"/>
    </location>
</feature>
<evidence type="ECO:0000313" key="3">
    <source>
        <dbReference type="Proteomes" id="UP000439678"/>
    </source>
</evidence>
<evidence type="ECO:0000313" key="2">
    <source>
        <dbReference type="EMBL" id="MTR28461.1"/>
    </source>
</evidence>
<dbReference type="Gene3D" id="3.20.80.10">
    <property type="entry name" value="Regulatory factor, effector binding domain"/>
    <property type="match status" value="1"/>
</dbReference>
<accession>A0A6A8UEY3</accession>
<organism evidence="2 3">
    <name type="scientific">Streptococcus salivarius</name>
    <dbReference type="NCBI Taxonomy" id="1304"/>
    <lineage>
        <taxon>Bacteria</taxon>
        <taxon>Bacillati</taxon>
        <taxon>Bacillota</taxon>
        <taxon>Bacilli</taxon>
        <taxon>Lactobacillales</taxon>
        <taxon>Streptococcaceae</taxon>
        <taxon>Streptococcus</taxon>
    </lineage>
</organism>
<gene>
    <name evidence="2" type="ORF">GMC65_08910</name>
</gene>
<evidence type="ECO:0000259" key="1">
    <source>
        <dbReference type="Pfam" id="PF06445"/>
    </source>
</evidence>
<protein>
    <submittedName>
        <fullName evidence="2">Small molecule-binding protein</fullName>
    </submittedName>
</protein>
<dbReference type="InterPro" id="IPR011256">
    <property type="entry name" value="Reg_factor_effector_dom_sf"/>
</dbReference>
<dbReference type="Pfam" id="PF06445">
    <property type="entry name" value="GyrI-like"/>
    <property type="match status" value="1"/>
</dbReference>
<dbReference type="InterPro" id="IPR029442">
    <property type="entry name" value="GyrI-like"/>
</dbReference>
<reference evidence="2 3" key="1">
    <citation type="journal article" date="2019" name="Nat. Med.">
        <title>A library of human gut bacterial isolates paired with longitudinal multiomics data enables mechanistic microbiome research.</title>
        <authorList>
            <person name="Poyet M."/>
            <person name="Groussin M."/>
            <person name="Gibbons S.M."/>
            <person name="Avila-Pacheco J."/>
            <person name="Jiang X."/>
            <person name="Kearney S.M."/>
            <person name="Perrotta A.R."/>
            <person name="Berdy B."/>
            <person name="Zhao S."/>
            <person name="Lieberman T.D."/>
            <person name="Swanson P.K."/>
            <person name="Smith M."/>
            <person name="Roesemann S."/>
            <person name="Alexander J.E."/>
            <person name="Rich S.A."/>
            <person name="Livny J."/>
            <person name="Vlamakis H."/>
            <person name="Clish C."/>
            <person name="Bullock K."/>
            <person name="Deik A."/>
            <person name="Scott J."/>
            <person name="Pierce K.A."/>
            <person name="Xavier R.J."/>
            <person name="Alm E.J."/>
        </authorList>
    </citation>
    <scope>NUCLEOTIDE SEQUENCE [LARGE SCALE GENOMIC DNA]</scope>
    <source>
        <strain evidence="2 3">BIOML-A4</strain>
    </source>
</reference>
<dbReference type="RefSeq" id="WP_049513436.1">
    <property type="nucleotide sequence ID" value="NZ_WMYN01000008.1"/>
</dbReference>
<name>A0A6A8UEY3_STRSL</name>
<dbReference type="Proteomes" id="UP000439678">
    <property type="component" value="Unassembled WGS sequence"/>
</dbReference>
<comment type="caution">
    <text evidence="2">The sequence shown here is derived from an EMBL/GenBank/DDBJ whole genome shotgun (WGS) entry which is preliminary data.</text>
</comment>